<keyword evidence="11" id="KW-0482">Metalloprotease</keyword>
<reference evidence="15" key="1">
    <citation type="submission" date="2020-07" db="EMBL/GenBank/DDBJ databases">
        <title>Huge and variable diversity of episymbiotic CPR bacteria and DPANN archaea in groundwater ecosystems.</title>
        <authorList>
            <person name="He C.Y."/>
            <person name="Keren R."/>
            <person name="Whittaker M."/>
            <person name="Farag I.F."/>
            <person name="Doudna J."/>
            <person name="Cate J.H.D."/>
            <person name="Banfield J.F."/>
        </authorList>
    </citation>
    <scope>NUCLEOTIDE SEQUENCE</scope>
    <source>
        <strain evidence="15">NC_groundwater_1520_Pr4_B-0.1um_53_5</strain>
    </source>
</reference>
<evidence type="ECO:0000256" key="3">
    <source>
        <dbReference type="ARBA" id="ARBA00007931"/>
    </source>
</evidence>
<comment type="similarity">
    <text evidence="3">Belongs to the peptidase M50B family.</text>
</comment>
<comment type="caution">
    <text evidence="15">The sequence shown here is derived from an EMBL/GenBank/DDBJ whole genome shotgun (WGS) entry which is preliminary data.</text>
</comment>
<evidence type="ECO:0000259" key="14">
    <source>
        <dbReference type="Pfam" id="PF02163"/>
    </source>
</evidence>
<evidence type="ECO:0000256" key="12">
    <source>
        <dbReference type="ARBA" id="ARBA00023136"/>
    </source>
</evidence>
<evidence type="ECO:0000256" key="13">
    <source>
        <dbReference type="SAM" id="Phobius"/>
    </source>
</evidence>
<feature type="domain" description="Peptidase M50" evidence="14">
    <location>
        <begin position="133"/>
        <end position="192"/>
    </location>
</feature>
<comment type="cofactor">
    <cofactor evidence="1">
        <name>Zn(2+)</name>
        <dbReference type="ChEBI" id="CHEBI:29105"/>
    </cofactor>
</comment>
<dbReference type="GO" id="GO:0046872">
    <property type="term" value="F:metal ion binding"/>
    <property type="evidence" value="ECO:0007669"/>
    <property type="project" value="UniProtKB-KW"/>
</dbReference>
<dbReference type="PANTHER" id="PTHR35864">
    <property type="entry name" value="ZINC METALLOPROTEASE MJ0611-RELATED"/>
    <property type="match status" value="1"/>
</dbReference>
<keyword evidence="8" id="KW-0378">Hydrolase</keyword>
<evidence type="ECO:0000256" key="7">
    <source>
        <dbReference type="ARBA" id="ARBA00022723"/>
    </source>
</evidence>
<feature type="transmembrane region" description="Helical" evidence="13">
    <location>
        <begin position="131"/>
        <end position="152"/>
    </location>
</feature>
<feature type="transmembrane region" description="Helical" evidence="13">
    <location>
        <begin position="181"/>
        <end position="206"/>
    </location>
</feature>
<dbReference type="AlphaFoldDB" id="A0A933MJ75"/>
<keyword evidence="6 13" id="KW-0812">Transmembrane</keyword>
<dbReference type="InterPro" id="IPR008915">
    <property type="entry name" value="Peptidase_M50"/>
</dbReference>
<evidence type="ECO:0000256" key="10">
    <source>
        <dbReference type="ARBA" id="ARBA00022989"/>
    </source>
</evidence>
<proteinExistence type="inferred from homology"/>
<dbReference type="GO" id="GO:0008237">
    <property type="term" value="F:metallopeptidase activity"/>
    <property type="evidence" value="ECO:0007669"/>
    <property type="project" value="UniProtKB-KW"/>
</dbReference>
<protein>
    <submittedName>
        <fullName evidence="15">Site-2 protease family protein</fullName>
    </submittedName>
</protein>
<evidence type="ECO:0000256" key="2">
    <source>
        <dbReference type="ARBA" id="ARBA00004651"/>
    </source>
</evidence>
<evidence type="ECO:0000256" key="9">
    <source>
        <dbReference type="ARBA" id="ARBA00022833"/>
    </source>
</evidence>
<dbReference type="InterPro" id="IPR044537">
    <property type="entry name" value="Rip2-like"/>
</dbReference>
<dbReference type="GO" id="GO:0005886">
    <property type="term" value="C:plasma membrane"/>
    <property type="evidence" value="ECO:0007669"/>
    <property type="project" value="UniProtKB-SubCell"/>
</dbReference>
<evidence type="ECO:0000256" key="1">
    <source>
        <dbReference type="ARBA" id="ARBA00001947"/>
    </source>
</evidence>
<keyword evidence="4" id="KW-1003">Cell membrane</keyword>
<dbReference type="EMBL" id="JACQXR010000004">
    <property type="protein sequence ID" value="MBI4725658.1"/>
    <property type="molecule type" value="Genomic_DNA"/>
</dbReference>
<dbReference type="Proteomes" id="UP000736328">
    <property type="component" value="Unassembled WGS sequence"/>
</dbReference>
<dbReference type="Pfam" id="PF02163">
    <property type="entry name" value="Peptidase_M50"/>
    <property type="match status" value="1"/>
</dbReference>
<evidence type="ECO:0000256" key="6">
    <source>
        <dbReference type="ARBA" id="ARBA00022692"/>
    </source>
</evidence>
<feature type="transmembrane region" description="Helical" evidence="13">
    <location>
        <begin position="52"/>
        <end position="73"/>
    </location>
</feature>
<dbReference type="PANTHER" id="PTHR35864:SF1">
    <property type="entry name" value="ZINC METALLOPROTEASE YWHC-RELATED"/>
    <property type="match status" value="1"/>
</dbReference>
<sequence length="227" mass="25489">MNLKIFEYILIIPPVLFAITIHEVAHGFIAFKRGDHTAFLMGRLNLNPLKHLDLFGSFIFPAMLIFFKAPFVFGWAKPVPVNFFALKNPKRDMIWVSAAGPGSNLLVAAAAGLFFRLLYPFYGGPETLLHPVLVILFYFILIDTALAVFNLIPIPPLDGSKILAGLLPGPLSAKYLRLEKYGMFIFMALIIIIQLTRINFLSYALARPVVLISQFFGGPELFQFMPR</sequence>
<dbReference type="InterPro" id="IPR052348">
    <property type="entry name" value="Metallopeptidase_M50B"/>
</dbReference>
<organism evidence="15 16">
    <name type="scientific">candidate division TA06 bacterium</name>
    <dbReference type="NCBI Taxonomy" id="2250710"/>
    <lineage>
        <taxon>Bacteria</taxon>
        <taxon>Bacteria division TA06</taxon>
    </lineage>
</organism>
<name>A0A933MJ75_UNCT6</name>
<feature type="transmembrane region" description="Helical" evidence="13">
    <location>
        <begin position="93"/>
        <end position="119"/>
    </location>
</feature>
<evidence type="ECO:0000256" key="11">
    <source>
        <dbReference type="ARBA" id="ARBA00023049"/>
    </source>
</evidence>
<keyword evidence="5 15" id="KW-0645">Protease</keyword>
<feature type="transmembrane region" description="Helical" evidence="13">
    <location>
        <begin position="6"/>
        <end position="31"/>
    </location>
</feature>
<gene>
    <name evidence="15" type="ORF">HY768_00270</name>
</gene>
<accession>A0A933MJ75</accession>
<keyword evidence="7" id="KW-0479">Metal-binding</keyword>
<comment type="subcellular location">
    <subcellularLocation>
        <location evidence="2">Cell membrane</location>
        <topology evidence="2">Multi-pass membrane protein</topology>
    </subcellularLocation>
</comment>
<keyword evidence="10 13" id="KW-1133">Transmembrane helix</keyword>
<dbReference type="GO" id="GO:0006508">
    <property type="term" value="P:proteolysis"/>
    <property type="evidence" value="ECO:0007669"/>
    <property type="project" value="UniProtKB-KW"/>
</dbReference>
<evidence type="ECO:0000313" key="15">
    <source>
        <dbReference type="EMBL" id="MBI4725658.1"/>
    </source>
</evidence>
<evidence type="ECO:0000256" key="5">
    <source>
        <dbReference type="ARBA" id="ARBA00022670"/>
    </source>
</evidence>
<evidence type="ECO:0000313" key="16">
    <source>
        <dbReference type="Proteomes" id="UP000736328"/>
    </source>
</evidence>
<keyword evidence="12 13" id="KW-0472">Membrane</keyword>
<dbReference type="CDD" id="cd06158">
    <property type="entry name" value="S2P-M50_like_1"/>
    <property type="match status" value="1"/>
</dbReference>
<evidence type="ECO:0000256" key="4">
    <source>
        <dbReference type="ARBA" id="ARBA00022475"/>
    </source>
</evidence>
<keyword evidence="9" id="KW-0862">Zinc</keyword>
<evidence type="ECO:0000256" key="8">
    <source>
        <dbReference type="ARBA" id="ARBA00022801"/>
    </source>
</evidence>